<organism evidence="1 2">
    <name type="scientific">Methylotenera versatilis (strain 301)</name>
    <dbReference type="NCBI Taxonomy" id="666681"/>
    <lineage>
        <taxon>Bacteria</taxon>
        <taxon>Pseudomonadati</taxon>
        <taxon>Pseudomonadota</taxon>
        <taxon>Betaproteobacteria</taxon>
        <taxon>Nitrosomonadales</taxon>
        <taxon>Methylophilaceae</taxon>
        <taxon>Methylotenera</taxon>
    </lineage>
</organism>
<accession>D7DPS2</accession>
<dbReference type="EC" id="1.2.7.12" evidence="1"/>
<dbReference type="EMBL" id="CP002056">
    <property type="protein sequence ID" value="ADI29293.1"/>
    <property type="molecule type" value="Genomic_DNA"/>
</dbReference>
<keyword evidence="2" id="KW-1185">Reference proteome</keyword>
<reference evidence="1 2" key="2">
    <citation type="journal article" date="2011" name="J. Bacteriol.">
        <title>Genomes of three methylotrophs from a single niche uncover genetic and metabolic divergence of Methylophilaceae.</title>
        <authorList>
            <person name="Lapidus A."/>
            <person name="Clum A."/>
            <person name="Labutti K."/>
            <person name="Kaluzhnaya M.G."/>
            <person name="Lim S."/>
            <person name="Beck D.A."/>
            <person name="Glavina Del Rio T."/>
            <person name="Nolan M."/>
            <person name="Mavromatis K."/>
            <person name="Huntemann M."/>
            <person name="Lucas S."/>
            <person name="Lidstrom M.E."/>
            <person name="Ivanova N."/>
            <person name="Chistoserdova L."/>
        </authorList>
    </citation>
    <scope>NUCLEOTIDE SEQUENCE [LARGE SCALE GENOMIC DNA]</scope>
    <source>
        <strain evidence="1 2">301</strain>
    </source>
</reference>
<dbReference type="GO" id="GO:0018493">
    <property type="term" value="F:formylmethanofuran dehydrogenase activity"/>
    <property type="evidence" value="ECO:0007669"/>
    <property type="project" value="UniProtKB-EC"/>
</dbReference>
<dbReference type="SUPFAM" id="SSF69336">
    <property type="entry name" value="Alpha subunit of glutamate synthase, C-terminal domain"/>
    <property type="match status" value="1"/>
</dbReference>
<dbReference type="OrthoDB" id="8562860at2"/>
<dbReference type="GO" id="GO:0015948">
    <property type="term" value="P:methanogenesis"/>
    <property type="evidence" value="ECO:0007669"/>
    <property type="project" value="InterPro"/>
</dbReference>
<evidence type="ECO:0000313" key="2">
    <source>
        <dbReference type="Proteomes" id="UP000000383"/>
    </source>
</evidence>
<dbReference type="InterPro" id="IPR017550">
    <property type="entry name" value="Formylmethanofuran_DH_suC"/>
</dbReference>
<dbReference type="PANTHER" id="PTHR39673">
    <property type="entry name" value="TUNGSTEN FORMYLMETHANOFURAN DEHYDROGENASE, SUBUNIT C (FWDC)"/>
    <property type="match status" value="1"/>
</dbReference>
<dbReference type="RefSeq" id="WP_013147609.1">
    <property type="nucleotide sequence ID" value="NC_014207.1"/>
</dbReference>
<dbReference type="AlphaFoldDB" id="D7DPS2"/>
<dbReference type="Gene3D" id="2.160.20.60">
    <property type="entry name" value="Glutamate synthase, alpha subunit, C-terminal domain"/>
    <property type="match status" value="1"/>
</dbReference>
<dbReference type="PANTHER" id="PTHR39673:SF5">
    <property type="entry name" value="TUNGSTEN-CONTAINING FORMYLMETHANOFURAN DEHYDROGENASE 2 SUBUNIT C"/>
    <property type="match status" value="1"/>
</dbReference>
<dbReference type="GO" id="GO:0046914">
    <property type="term" value="F:transition metal ion binding"/>
    <property type="evidence" value="ECO:0007669"/>
    <property type="project" value="InterPro"/>
</dbReference>
<sequence>MTELTFTLKQPLTHSLDCAQLTPDFLKGLSISQIGAIKLSNQLVSELFEITGDDAENIVFKNSSQFFDNVGKNMTLGSITLEGDAGAYLGFGLKNGTIHCNGNAQAFAACNMVSGLLKIDGNTGDFLGGASSGLRKGMRGGTVIIKGNAGDRVGDQMRRGLILIEGNVGNYCASRMIAGTIGVLGNVGEYACFNMKRGTLLLAKRPKLHATIQDCGTHTLPFLNLMFKSFKPFNTQFSNIETKRVQRFVGDAVCSGNGEILLISHSS</sequence>
<protein>
    <submittedName>
        <fullName evidence="1">Formylmethanofuran dehydrogenase subunit C</fullName>
        <ecNumber evidence="1">1.2.7.12</ecNumber>
    </submittedName>
</protein>
<reference evidence="2" key="1">
    <citation type="submission" date="2010-05" db="EMBL/GenBank/DDBJ databases">
        <title>Complete sequence of Methylotenera sp. 301.</title>
        <authorList>
            <person name="Lucas S."/>
            <person name="Copeland A."/>
            <person name="Lapidus A."/>
            <person name="Cheng J.-F."/>
            <person name="Bruce D."/>
            <person name="Goodwin L."/>
            <person name="Pitluck S."/>
            <person name="Clum A."/>
            <person name="Land M."/>
            <person name="Hauser L."/>
            <person name="Kyrpides N."/>
            <person name="Ivanova N."/>
            <person name="Chistoservova L."/>
            <person name="Kalyuzhnaya M."/>
            <person name="Woyke T."/>
        </authorList>
    </citation>
    <scope>NUCLEOTIDE SEQUENCE [LARGE SCALE GENOMIC DNA]</scope>
    <source>
        <strain evidence="2">301</strain>
    </source>
</reference>
<dbReference type="KEGG" id="meh:M301_0909"/>
<dbReference type="HOGENOM" id="CLU_072248_1_0_4"/>
<dbReference type="eggNOG" id="COG2218">
    <property type="taxonomic scope" value="Bacteria"/>
</dbReference>
<dbReference type="STRING" id="666681.M301_0909"/>
<evidence type="ECO:0000313" key="1">
    <source>
        <dbReference type="EMBL" id="ADI29293.1"/>
    </source>
</evidence>
<name>D7DPS2_METV0</name>
<dbReference type="NCBIfam" id="TIGR03122">
    <property type="entry name" value="one_C_dehyd_C"/>
    <property type="match status" value="1"/>
</dbReference>
<gene>
    <name evidence="1" type="ordered locus">M301_0909</name>
</gene>
<proteinExistence type="predicted"/>
<dbReference type="Proteomes" id="UP000000383">
    <property type="component" value="Chromosome"/>
</dbReference>
<keyword evidence="1" id="KW-0560">Oxidoreductase</keyword>
<dbReference type="InterPro" id="IPR036485">
    <property type="entry name" value="Glu_synth_asu_C_sf"/>
</dbReference>